<dbReference type="InterPro" id="IPR008947">
    <property type="entry name" value="PLipase_C/P1_nuclease_dom_sf"/>
</dbReference>
<organism evidence="1 2">
    <name type="scientific">Neolewinella agarilytica</name>
    <dbReference type="NCBI Taxonomy" id="478744"/>
    <lineage>
        <taxon>Bacteria</taxon>
        <taxon>Pseudomonadati</taxon>
        <taxon>Bacteroidota</taxon>
        <taxon>Saprospiria</taxon>
        <taxon>Saprospirales</taxon>
        <taxon>Lewinellaceae</taxon>
        <taxon>Neolewinella</taxon>
    </lineage>
</organism>
<sequence>MRFTTTFFVTLFLALIAFSAWTIAEDPQWGFFGHRRLNRLAVFTLDQEMMPFFRANIEWITDHAVDPDKRRYATKHEAVRHYIDIDHWGVSENFEHVPRRWTDALLWKADLLVIDSSNDTVTWKVDAINQADPDYLFDNDSRVILRSSAGKTLEVQLGSYRSFWIRNVLPVYYEDELVVSSDSLRAVGFPVPEGGGKISVRDNFSGYGILPYHLEQMHRRITNAFAEENADKILRLCAEMGHYVGDAHVPLHTTENYNGQMTGQTGIHAFWESRIPELFADDTYDYFVGKAEYIENPREYYWDVILKSHSLVDSVLRTEQRLRDTYPSDQQMVFDERLGRTIKTQSAEFAAAWDKEMQGMVEERFRATIKSIGSVWYTCWVDAGQPDLNRLSPDPVLYAKTDTLDQALKGGKIKGRIHE</sequence>
<keyword evidence="2" id="KW-1185">Reference proteome</keyword>
<gene>
    <name evidence="1" type="ORF">SAMN05444359_10186</name>
</gene>
<accession>A0A1H8YYB9</accession>
<dbReference type="RefSeq" id="WP_245748365.1">
    <property type="nucleotide sequence ID" value="NZ_FOFB01000001.1"/>
</dbReference>
<dbReference type="Gene3D" id="1.10.575.10">
    <property type="entry name" value="P1 Nuclease"/>
    <property type="match status" value="1"/>
</dbReference>
<protein>
    <recommendedName>
        <fullName evidence="3">S1/P1 Nuclease</fullName>
    </recommendedName>
</protein>
<dbReference type="Proteomes" id="UP000199021">
    <property type="component" value="Unassembled WGS sequence"/>
</dbReference>
<evidence type="ECO:0000313" key="1">
    <source>
        <dbReference type="EMBL" id="SEP57195.1"/>
    </source>
</evidence>
<dbReference type="GO" id="GO:0016788">
    <property type="term" value="F:hydrolase activity, acting on ester bonds"/>
    <property type="evidence" value="ECO:0007669"/>
    <property type="project" value="InterPro"/>
</dbReference>
<name>A0A1H8YYB9_9BACT</name>
<dbReference type="EMBL" id="FOFB01000001">
    <property type="protein sequence ID" value="SEP57195.1"/>
    <property type="molecule type" value="Genomic_DNA"/>
</dbReference>
<proteinExistence type="predicted"/>
<evidence type="ECO:0000313" key="2">
    <source>
        <dbReference type="Proteomes" id="UP000199021"/>
    </source>
</evidence>
<dbReference type="SUPFAM" id="SSF48537">
    <property type="entry name" value="Phospholipase C/P1 nuclease"/>
    <property type="match status" value="2"/>
</dbReference>
<dbReference type="AlphaFoldDB" id="A0A1H8YYB9"/>
<dbReference type="InParanoid" id="A0A1H8YYB9"/>
<dbReference type="STRING" id="478744.SAMN05444359_10186"/>
<dbReference type="CDD" id="cd10981">
    <property type="entry name" value="ZnPC_S1P1"/>
    <property type="match status" value="1"/>
</dbReference>
<evidence type="ECO:0008006" key="3">
    <source>
        <dbReference type="Google" id="ProtNLM"/>
    </source>
</evidence>
<reference evidence="2" key="1">
    <citation type="submission" date="2016-10" db="EMBL/GenBank/DDBJ databases">
        <authorList>
            <person name="Varghese N."/>
            <person name="Submissions S."/>
        </authorList>
    </citation>
    <scope>NUCLEOTIDE SEQUENCE [LARGE SCALE GENOMIC DNA]</scope>
    <source>
        <strain evidence="2">DSM 24740</strain>
    </source>
</reference>